<dbReference type="Proteomes" id="UP000324233">
    <property type="component" value="Chromosome"/>
</dbReference>
<keyword evidence="9" id="KW-1185">Reference proteome</keyword>
<dbReference type="OrthoDB" id="9801987at2"/>
<protein>
    <submittedName>
        <fullName evidence="8">Daunorubicin/doxorubicin resistance ATP-binding protein DrrA</fullName>
        <ecNumber evidence="8">3.6.3.-</ecNumber>
    </submittedName>
</protein>
<dbReference type="PROSITE" id="PS00211">
    <property type="entry name" value="ABC_TRANSPORTER_1"/>
    <property type="match status" value="1"/>
</dbReference>
<feature type="domain" description="ABC transporter" evidence="7">
    <location>
        <begin position="5"/>
        <end position="232"/>
    </location>
</feature>
<proteinExistence type="inferred from homology"/>
<comment type="similarity">
    <text evidence="1">Belongs to the ABC transporter superfamily.</text>
</comment>
<keyword evidence="3" id="KW-0536">Nodulation</keyword>
<keyword evidence="2" id="KW-0813">Transport</keyword>
<dbReference type="InterPro" id="IPR017871">
    <property type="entry name" value="ABC_transporter-like_CS"/>
</dbReference>
<reference evidence="8 9" key="1">
    <citation type="submission" date="2019-08" db="EMBL/GenBank/DDBJ databases">
        <title>Deep-cultivation of Planctomycetes and their phenomic and genomic characterization uncovers novel biology.</title>
        <authorList>
            <person name="Wiegand S."/>
            <person name="Jogler M."/>
            <person name="Boedeker C."/>
            <person name="Pinto D."/>
            <person name="Vollmers J."/>
            <person name="Rivas-Marin E."/>
            <person name="Kohn T."/>
            <person name="Peeters S.H."/>
            <person name="Heuer A."/>
            <person name="Rast P."/>
            <person name="Oberbeckmann S."/>
            <person name="Bunk B."/>
            <person name="Jeske O."/>
            <person name="Meyerdierks A."/>
            <person name="Storesund J.E."/>
            <person name="Kallscheuer N."/>
            <person name="Luecker S."/>
            <person name="Lage O.M."/>
            <person name="Pohl T."/>
            <person name="Merkel B.J."/>
            <person name="Hornburger P."/>
            <person name="Mueller R.-W."/>
            <person name="Bruemmer F."/>
            <person name="Labrenz M."/>
            <person name="Spormann A.M."/>
            <person name="Op den Camp H."/>
            <person name="Overmann J."/>
            <person name="Amann R."/>
            <person name="Jetten M.S.M."/>
            <person name="Mascher T."/>
            <person name="Medema M.H."/>
            <person name="Devos D.P."/>
            <person name="Kaster A.-K."/>
            <person name="Ovreas L."/>
            <person name="Rohde M."/>
            <person name="Galperin M.Y."/>
            <person name="Jogler C."/>
        </authorList>
    </citation>
    <scope>NUCLEOTIDE SEQUENCE [LARGE SCALE GENOMIC DNA]</scope>
    <source>
        <strain evidence="8 9">OJF2</strain>
    </source>
</reference>
<evidence type="ECO:0000256" key="6">
    <source>
        <dbReference type="SAM" id="MobiDB-lite"/>
    </source>
</evidence>
<dbReference type="EC" id="3.6.3.-" evidence="8"/>
<accession>A0A5B9WC08</accession>
<dbReference type="PANTHER" id="PTHR42711">
    <property type="entry name" value="ABC TRANSPORTER ATP-BINDING PROTEIN"/>
    <property type="match status" value="1"/>
</dbReference>
<feature type="region of interest" description="Disordered" evidence="6">
    <location>
        <begin position="300"/>
        <end position="319"/>
    </location>
</feature>
<gene>
    <name evidence="8" type="primary">drrA_6</name>
    <name evidence="8" type="ORF">OJF2_67100</name>
</gene>
<dbReference type="GO" id="GO:0005524">
    <property type="term" value="F:ATP binding"/>
    <property type="evidence" value="ECO:0007669"/>
    <property type="project" value="UniProtKB-KW"/>
</dbReference>
<evidence type="ECO:0000259" key="7">
    <source>
        <dbReference type="PROSITE" id="PS50893"/>
    </source>
</evidence>
<dbReference type="PROSITE" id="PS50893">
    <property type="entry name" value="ABC_TRANSPORTER_2"/>
    <property type="match status" value="1"/>
</dbReference>
<name>A0A5B9WC08_9BACT</name>
<dbReference type="Pfam" id="PF13732">
    <property type="entry name" value="DrrA1-3_C"/>
    <property type="match status" value="1"/>
</dbReference>
<dbReference type="AlphaFoldDB" id="A0A5B9WC08"/>
<evidence type="ECO:0000256" key="1">
    <source>
        <dbReference type="ARBA" id="ARBA00005417"/>
    </source>
</evidence>
<dbReference type="KEGG" id="agv:OJF2_67100"/>
<dbReference type="SUPFAM" id="SSF52540">
    <property type="entry name" value="P-loop containing nucleoside triphosphate hydrolases"/>
    <property type="match status" value="1"/>
</dbReference>
<dbReference type="Pfam" id="PF00005">
    <property type="entry name" value="ABC_tran"/>
    <property type="match status" value="1"/>
</dbReference>
<dbReference type="SMART" id="SM00382">
    <property type="entry name" value="AAA"/>
    <property type="match status" value="1"/>
</dbReference>
<evidence type="ECO:0000256" key="2">
    <source>
        <dbReference type="ARBA" id="ARBA00022448"/>
    </source>
</evidence>
<dbReference type="InterPro" id="IPR003593">
    <property type="entry name" value="AAA+_ATPase"/>
</dbReference>
<evidence type="ECO:0000313" key="8">
    <source>
        <dbReference type="EMBL" id="QEH38112.1"/>
    </source>
</evidence>
<evidence type="ECO:0000256" key="3">
    <source>
        <dbReference type="ARBA" id="ARBA00022458"/>
    </source>
</evidence>
<dbReference type="PANTHER" id="PTHR42711:SF5">
    <property type="entry name" value="ABC TRANSPORTER ATP-BINDING PROTEIN NATA"/>
    <property type="match status" value="1"/>
</dbReference>
<dbReference type="InterPro" id="IPR027417">
    <property type="entry name" value="P-loop_NTPase"/>
</dbReference>
<dbReference type="InterPro" id="IPR050763">
    <property type="entry name" value="ABC_transporter_ATP-binding"/>
</dbReference>
<dbReference type="RefSeq" id="WP_148597589.1">
    <property type="nucleotide sequence ID" value="NZ_CP042997.1"/>
</dbReference>
<keyword evidence="4" id="KW-0547">Nucleotide-binding</keyword>
<evidence type="ECO:0000313" key="9">
    <source>
        <dbReference type="Proteomes" id="UP000324233"/>
    </source>
</evidence>
<dbReference type="EMBL" id="CP042997">
    <property type="protein sequence ID" value="QEH38112.1"/>
    <property type="molecule type" value="Genomic_DNA"/>
</dbReference>
<dbReference type="GO" id="GO:0016887">
    <property type="term" value="F:ATP hydrolysis activity"/>
    <property type="evidence" value="ECO:0007669"/>
    <property type="project" value="InterPro"/>
</dbReference>
<sequence>MTAAISIRGVTKRFGGVVAVDDLDLQVPRGSLYGFIGPNGSGKSTTLRMIMHILLPDEGEIEVLGERDTRAAHDRVSYLPEERGLYKRMTVRRLLRYFGALKGARQPGLDRAIGEWLERMGLSDWIDKKVDALSKGMAQKVQFIASVLQGPELLILDEPFSGLDPVNAEVLKEAVLDLRRAGTTVVFSTHDMAVAERLCDRIFMIFRGRKVLDGTLDEIQSLYGYDTIRVRTDAGVDALAGLPGLNEVNDDGNSQEVRYAGDPQDLLSALMARTRIRQFEIARPSLHDIFVRIADPDDAGDGHQAGAAAPQVEAAYHEG</sequence>
<evidence type="ECO:0000256" key="4">
    <source>
        <dbReference type="ARBA" id="ARBA00022741"/>
    </source>
</evidence>
<dbReference type="InterPro" id="IPR025302">
    <property type="entry name" value="DrrA1/2-like_C"/>
</dbReference>
<organism evidence="8 9">
    <name type="scientific">Aquisphaera giovannonii</name>
    <dbReference type="NCBI Taxonomy" id="406548"/>
    <lineage>
        <taxon>Bacteria</taxon>
        <taxon>Pseudomonadati</taxon>
        <taxon>Planctomycetota</taxon>
        <taxon>Planctomycetia</taxon>
        <taxon>Isosphaerales</taxon>
        <taxon>Isosphaeraceae</taxon>
        <taxon>Aquisphaera</taxon>
    </lineage>
</organism>
<feature type="compositionally biased region" description="Low complexity" evidence="6">
    <location>
        <begin position="302"/>
        <end position="319"/>
    </location>
</feature>
<evidence type="ECO:0000256" key="5">
    <source>
        <dbReference type="ARBA" id="ARBA00022840"/>
    </source>
</evidence>
<keyword evidence="5 8" id="KW-0067">ATP-binding</keyword>
<dbReference type="Gene3D" id="3.40.50.300">
    <property type="entry name" value="P-loop containing nucleotide triphosphate hydrolases"/>
    <property type="match status" value="1"/>
</dbReference>
<keyword evidence="8" id="KW-0378">Hydrolase</keyword>
<dbReference type="InterPro" id="IPR003439">
    <property type="entry name" value="ABC_transporter-like_ATP-bd"/>
</dbReference>